<accession>A0AAE1QG14</accession>
<dbReference type="AlphaFoldDB" id="A0AAE1QG14"/>
<evidence type="ECO:0000313" key="1">
    <source>
        <dbReference type="EMBL" id="KAK4324577.1"/>
    </source>
</evidence>
<name>A0AAE1QG14_9EUCA</name>
<dbReference type="EMBL" id="JAWZYT010000349">
    <property type="protein sequence ID" value="KAK4324577.1"/>
    <property type="molecule type" value="Genomic_DNA"/>
</dbReference>
<reference evidence="1" key="1">
    <citation type="submission" date="2023-11" db="EMBL/GenBank/DDBJ databases">
        <title>Genome assemblies of two species of porcelain crab, Petrolisthes cinctipes and Petrolisthes manimaculis (Anomura: Porcellanidae).</title>
        <authorList>
            <person name="Angst P."/>
        </authorList>
    </citation>
    <scope>NUCLEOTIDE SEQUENCE</scope>
    <source>
        <strain evidence="1">PB745_02</strain>
        <tissue evidence="1">Gill</tissue>
    </source>
</reference>
<comment type="caution">
    <text evidence="1">The sequence shown here is derived from an EMBL/GenBank/DDBJ whole genome shotgun (WGS) entry which is preliminary data.</text>
</comment>
<organism evidence="1 2">
    <name type="scientific">Petrolisthes manimaculis</name>
    <dbReference type="NCBI Taxonomy" id="1843537"/>
    <lineage>
        <taxon>Eukaryota</taxon>
        <taxon>Metazoa</taxon>
        <taxon>Ecdysozoa</taxon>
        <taxon>Arthropoda</taxon>
        <taxon>Crustacea</taxon>
        <taxon>Multicrustacea</taxon>
        <taxon>Malacostraca</taxon>
        <taxon>Eumalacostraca</taxon>
        <taxon>Eucarida</taxon>
        <taxon>Decapoda</taxon>
        <taxon>Pleocyemata</taxon>
        <taxon>Anomura</taxon>
        <taxon>Galatheoidea</taxon>
        <taxon>Porcellanidae</taxon>
        <taxon>Petrolisthes</taxon>
    </lineage>
</organism>
<gene>
    <name evidence="1" type="ORF">Pmani_004788</name>
</gene>
<evidence type="ECO:0000313" key="2">
    <source>
        <dbReference type="Proteomes" id="UP001292094"/>
    </source>
</evidence>
<dbReference type="Proteomes" id="UP001292094">
    <property type="component" value="Unassembled WGS sequence"/>
</dbReference>
<proteinExistence type="predicted"/>
<protein>
    <submittedName>
        <fullName evidence="1">Uncharacterized protein</fullName>
    </submittedName>
</protein>
<keyword evidence="2" id="KW-1185">Reference proteome</keyword>
<sequence>MEDVSVGESAGSGTPYHPLVYGTIGSVHLTSRPFRLSCAMEICSDVSQCWERASWRSDRVYGKERTRRDKVRND</sequence>